<evidence type="ECO:0008006" key="4">
    <source>
        <dbReference type="Google" id="ProtNLM"/>
    </source>
</evidence>
<name>A0AAE1L525_PETCI</name>
<feature type="compositionally biased region" description="Basic and acidic residues" evidence="1">
    <location>
        <begin position="105"/>
        <end position="127"/>
    </location>
</feature>
<feature type="region of interest" description="Disordered" evidence="1">
    <location>
        <begin position="69"/>
        <end position="137"/>
    </location>
</feature>
<evidence type="ECO:0000313" key="3">
    <source>
        <dbReference type="Proteomes" id="UP001286313"/>
    </source>
</evidence>
<dbReference type="PANTHER" id="PTHR33050">
    <property type="entry name" value="REVERSE TRANSCRIPTASE DOMAIN-CONTAINING PROTEIN"/>
    <property type="match status" value="1"/>
</dbReference>
<dbReference type="Proteomes" id="UP001286313">
    <property type="component" value="Unassembled WGS sequence"/>
</dbReference>
<accession>A0AAE1L525</accession>
<dbReference type="CDD" id="cd09275">
    <property type="entry name" value="RNase_HI_RT_DIRS1"/>
    <property type="match status" value="1"/>
</dbReference>
<dbReference type="PANTHER" id="PTHR33050:SF7">
    <property type="entry name" value="RIBONUCLEASE H"/>
    <property type="match status" value="1"/>
</dbReference>
<proteinExistence type="predicted"/>
<organism evidence="2 3">
    <name type="scientific">Petrolisthes cinctipes</name>
    <name type="common">Flat porcelain crab</name>
    <dbReference type="NCBI Taxonomy" id="88211"/>
    <lineage>
        <taxon>Eukaryota</taxon>
        <taxon>Metazoa</taxon>
        <taxon>Ecdysozoa</taxon>
        <taxon>Arthropoda</taxon>
        <taxon>Crustacea</taxon>
        <taxon>Multicrustacea</taxon>
        <taxon>Malacostraca</taxon>
        <taxon>Eumalacostraca</taxon>
        <taxon>Eucarida</taxon>
        <taxon>Decapoda</taxon>
        <taxon>Pleocyemata</taxon>
        <taxon>Anomura</taxon>
        <taxon>Galatheoidea</taxon>
        <taxon>Porcellanidae</taxon>
        <taxon>Petrolisthes</taxon>
    </lineage>
</organism>
<dbReference type="EMBL" id="JAWQEG010000008">
    <property type="protein sequence ID" value="KAK3896198.1"/>
    <property type="molecule type" value="Genomic_DNA"/>
</dbReference>
<dbReference type="AlphaFoldDB" id="A0AAE1L525"/>
<evidence type="ECO:0000313" key="2">
    <source>
        <dbReference type="EMBL" id="KAK3896198.1"/>
    </source>
</evidence>
<reference evidence="2" key="1">
    <citation type="submission" date="2023-10" db="EMBL/GenBank/DDBJ databases">
        <title>Genome assemblies of two species of porcelain crab, Petrolisthes cinctipes and Petrolisthes manimaculis (Anomura: Porcellanidae).</title>
        <authorList>
            <person name="Angst P."/>
        </authorList>
    </citation>
    <scope>NUCLEOTIDE SEQUENCE</scope>
    <source>
        <strain evidence="2">PB745_01</strain>
        <tissue evidence="2">Gill</tissue>
    </source>
</reference>
<feature type="compositionally biased region" description="Polar residues" evidence="1">
    <location>
        <begin position="128"/>
        <end position="137"/>
    </location>
</feature>
<sequence>MGEDGVSYVFKWESSTQLPQSPFPQVTTEEASKAVVELALLSQLPTPTLHQYTAAPRSNHLLSLPSVEDQGAEALSAGPSRRASHSRSSRHLPYTSTSRPSASVRRQETGRCQDSFRHLRQPFRSDSRINAGSRPSSQAIARLARSVPWTPVPSLVVTTDASSTGWGLQLSEGSQAQGLWTPTQSAFQINAKELIVALLFLQRFPKIQNTPILFRMDNQVAVQCIRRQGSSHSLLLLSITEELFDLAAARQLNLTASYLPGRDNDAAKSVSQTKDFQREDSAGCSLMESATLVPTTPDMVSISSTPQSPGPGGERNESLRIIIRFSRLEFLAYSQTSVLSMTVIKDLSQAYRDSSV</sequence>
<gene>
    <name evidence="2" type="ORF">Pcinc_000120</name>
</gene>
<keyword evidence="3" id="KW-1185">Reference proteome</keyword>
<evidence type="ECO:0000256" key="1">
    <source>
        <dbReference type="SAM" id="MobiDB-lite"/>
    </source>
</evidence>
<dbReference type="InterPro" id="IPR052055">
    <property type="entry name" value="Hepadnavirus_pol/RT"/>
</dbReference>
<protein>
    <recommendedName>
        <fullName evidence="4">Reverse transcriptase RNase H-like domain-containing protein</fullName>
    </recommendedName>
</protein>
<comment type="caution">
    <text evidence="2">The sequence shown here is derived from an EMBL/GenBank/DDBJ whole genome shotgun (WGS) entry which is preliminary data.</text>
</comment>